<keyword evidence="5" id="KW-0378">Hydrolase</keyword>
<dbReference type="InterPro" id="IPR029055">
    <property type="entry name" value="Ntn_hydrolases_N"/>
</dbReference>
<evidence type="ECO:0000256" key="2">
    <source>
        <dbReference type="ARBA" id="ARBA00022942"/>
    </source>
</evidence>
<sequence length="195" mass="21648">MDTVIGIKGKDFVLCAADKSSAYSIIRLVDTQDKVCELDGNKLMACAGPDADRQNFMDYIQKNVHLRRLMSQGRSLSPKATANYARTELALALRKAPYQVDALVGGINPVSREPELYLLDYLGTLVASDRAAHGYGSHFIYGLLDREYQPDMTLEQATDLVRKCIHELNTRFLVHKPAYLAKAVTADGKIQLVTL</sequence>
<dbReference type="InterPro" id="IPR035206">
    <property type="entry name" value="Proteasome_beta2"/>
</dbReference>
<evidence type="ECO:0000256" key="4">
    <source>
        <dbReference type="RuleBase" id="RU004203"/>
    </source>
</evidence>
<comment type="caution">
    <text evidence="5">The sequence shown here is derived from an EMBL/GenBank/DDBJ whole genome shotgun (WGS) entry which is preliminary data.</text>
</comment>
<dbReference type="PANTHER" id="PTHR11599">
    <property type="entry name" value="PROTEASOME SUBUNIT ALPHA/BETA"/>
    <property type="match status" value="1"/>
</dbReference>
<protein>
    <recommendedName>
        <fullName evidence="4">Proteasome subunit beta</fullName>
    </recommendedName>
</protein>
<dbReference type="InterPro" id="IPR016050">
    <property type="entry name" value="Proteasome_bsu_CS"/>
</dbReference>
<dbReference type="OrthoDB" id="268428at2759"/>
<dbReference type="EMBL" id="AFNH02001244">
    <property type="protein sequence ID" value="EZG43563.1"/>
    <property type="molecule type" value="Genomic_DNA"/>
</dbReference>
<dbReference type="PROSITE" id="PS00854">
    <property type="entry name" value="PROTEASOME_BETA_1"/>
    <property type="match status" value="1"/>
</dbReference>
<name>A0A023AYN2_GRENI</name>
<dbReference type="eggNOG" id="KOG0177">
    <property type="taxonomic scope" value="Eukaryota"/>
</dbReference>
<dbReference type="Proteomes" id="UP000019763">
    <property type="component" value="Unassembled WGS sequence"/>
</dbReference>
<dbReference type="GO" id="GO:0005634">
    <property type="term" value="C:nucleus"/>
    <property type="evidence" value="ECO:0007669"/>
    <property type="project" value="UniProtKB-SubCell"/>
</dbReference>
<dbReference type="RefSeq" id="XP_011133207.1">
    <property type="nucleotide sequence ID" value="XM_011134905.1"/>
</dbReference>
<dbReference type="Gene3D" id="3.60.20.10">
    <property type="entry name" value="Glutamine Phosphoribosylpyrophosphate, subunit 1, domain 1"/>
    <property type="match status" value="1"/>
</dbReference>
<reference evidence="5" key="1">
    <citation type="submission" date="2013-12" db="EMBL/GenBank/DDBJ databases">
        <authorList>
            <person name="Omoto C.K."/>
            <person name="Sibley D."/>
            <person name="Venepally P."/>
            <person name="Hadjithomas M."/>
            <person name="Karamycheva S."/>
            <person name="Brunk B."/>
            <person name="Roos D."/>
            <person name="Caler E."/>
            <person name="Lorenzi H."/>
        </authorList>
    </citation>
    <scope>NUCLEOTIDE SEQUENCE</scope>
</reference>
<dbReference type="GO" id="GO:0005737">
    <property type="term" value="C:cytoplasm"/>
    <property type="evidence" value="ECO:0007669"/>
    <property type="project" value="UniProtKB-SubCell"/>
</dbReference>
<organism evidence="5 6">
    <name type="scientific">Gregarina niphandrodes</name>
    <name type="common">Septate eugregarine</name>
    <dbReference type="NCBI Taxonomy" id="110365"/>
    <lineage>
        <taxon>Eukaryota</taxon>
        <taxon>Sar</taxon>
        <taxon>Alveolata</taxon>
        <taxon>Apicomplexa</taxon>
        <taxon>Conoidasida</taxon>
        <taxon>Gregarinasina</taxon>
        <taxon>Eugregarinorida</taxon>
        <taxon>Gregarinidae</taxon>
        <taxon>Gregarina</taxon>
    </lineage>
</organism>
<keyword evidence="2 4" id="KW-0647">Proteasome</keyword>
<dbReference type="GeneID" id="22915749"/>
<keyword evidence="3 4" id="KW-0539">Nucleus</keyword>
<dbReference type="Pfam" id="PF00227">
    <property type="entry name" value="Proteasome"/>
    <property type="match status" value="1"/>
</dbReference>
<dbReference type="SUPFAM" id="SSF56235">
    <property type="entry name" value="N-terminal nucleophile aminohydrolases (Ntn hydrolases)"/>
    <property type="match status" value="1"/>
</dbReference>
<dbReference type="OMA" id="MKRDHDK"/>
<evidence type="ECO:0000313" key="6">
    <source>
        <dbReference type="Proteomes" id="UP000019763"/>
    </source>
</evidence>
<dbReference type="GO" id="GO:0005839">
    <property type="term" value="C:proteasome core complex"/>
    <property type="evidence" value="ECO:0007669"/>
    <property type="project" value="InterPro"/>
</dbReference>
<evidence type="ECO:0000256" key="3">
    <source>
        <dbReference type="ARBA" id="ARBA00023242"/>
    </source>
</evidence>
<gene>
    <name evidence="5" type="ORF">GNI_166640</name>
</gene>
<comment type="subunit">
    <text evidence="4">Component of the proteasome complex.</text>
</comment>
<accession>A0A023AYN2</accession>
<comment type="subcellular location">
    <subcellularLocation>
        <location evidence="4">Cytoplasm</location>
    </subcellularLocation>
    <subcellularLocation>
        <location evidence="4">Nucleus</location>
    </subcellularLocation>
</comment>
<dbReference type="PROSITE" id="PS51476">
    <property type="entry name" value="PROTEASOME_BETA_2"/>
    <property type="match status" value="1"/>
</dbReference>
<dbReference type="GO" id="GO:0010498">
    <property type="term" value="P:proteasomal protein catabolic process"/>
    <property type="evidence" value="ECO:0007669"/>
    <property type="project" value="InterPro"/>
</dbReference>
<dbReference type="VEuPathDB" id="CryptoDB:GNI_166640"/>
<dbReference type="CDD" id="cd03758">
    <property type="entry name" value="proteasome_beta_type_2"/>
    <property type="match status" value="1"/>
</dbReference>
<keyword evidence="1 4" id="KW-0963">Cytoplasm</keyword>
<comment type="function">
    <text evidence="4">Component of the proteasome, a multicatalytic proteinase complex which is characterized by its ability to cleave peptides with Arg, Phe, Tyr, Leu, and Glu adjacent to the leaving group at neutral or slightly basic pH. The proteasome has an ATP-dependent proteolytic activity.</text>
</comment>
<evidence type="ECO:0000313" key="5">
    <source>
        <dbReference type="EMBL" id="EZG43563.1"/>
    </source>
</evidence>
<dbReference type="AlphaFoldDB" id="A0A023AYN2"/>
<dbReference type="InterPro" id="IPR001353">
    <property type="entry name" value="Proteasome_sua/b"/>
</dbReference>
<dbReference type="InterPro" id="IPR050115">
    <property type="entry name" value="Proteasome_alpha"/>
</dbReference>
<keyword evidence="6" id="KW-1185">Reference proteome</keyword>
<comment type="similarity">
    <text evidence="4">Belongs to the peptidase T1B family.</text>
</comment>
<dbReference type="InterPro" id="IPR023333">
    <property type="entry name" value="Proteasome_suB-type"/>
</dbReference>
<dbReference type="GO" id="GO:0016787">
    <property type="term" value="F:hydrolase activity"/>
    <property type="evidence" value="ECO:0007669"/>
    <property type="project" value="UniProtKB-KW"/>
</dbReference>
<evidence type="ECO:0000256" key="1">
    <source>
        <dbReference type="ARBA" id="ARBA00022490"/>
    </source>
</evidence>
<proteinExistence type="inferred from homology"/>